<dbReference type="Pfam" id="PF10932">
    <property type="entry name" value="DUF2783"/>
    <property type="match status" value="1"/>
</dbReference>
<organism evidence="1 2">
    <name type="scientific">Ideonella margarita</name>
    <dbReference type="NCBI Taxonomy" id="2984191"/>
    <lineage>
        <taxon>Bacteria</taxon>
        <taxon>Pseudomonadati</taxon>
        <taxon>Pseudomonadota</taxon>
        <taxon>Betaproteobacteria</taxon>
        <taxon>Burkholderiales</taxon>
        <taxon>Sphaerotilaceae</taxon>
        <taxon>Ideonella</taxon>
    </lineage>
</organism>
<protein>
    <submittedName>
        <fullName evidence="1">DUF2783 domain-containing protein</fullName>
    </submittedName>
</protein>
<sequence>MTTLITQSNFHQPGEQAVHAWQAGDDFYEALVATHQGLSDEQSQLLNARLVLLLANQVGDLSVLREALAAARDGV</sequence>
<dbReference type="RefSeq" id="WP_341398074.1">
    <property type="nucleotide sequence ID" value="NZ_JBBUTI010000004.1"/>
</dbReference>
<dbReference type="EMBL" id="JBBUTI010000004">
    <property type="protein sequence ID" value="MEK8045788.1"/>
    <property type="molecule type" value="Genomic_DNA"/>
</dbReference>
<keyword evidence="2" id="KW-1185">Reference proteome</keyword>
<evidence type="ECO:0000313" key="1">
    <source>
        <dbReference type="EMBL" id="MEK8045788.1"/>
    </source>
</evidence>
<dbReference type="Proteomes" id="UP001379945">
    <property type="component" value="Unassembled WGS sequence"/>
</dbReference>
<comment type="caution">
    <text evidence="1">The sequence shown here is derived from an EMBL/GenBank/DDBJ whole genome shotgun (WGS) entry which is preliminary data.</text>
</comment>
<gene>
    <name evidence="1" type="ORF">AACH00_05440</name>
</gene>
<dbReference type="InterPro" id="IPR021233">
    <property type="entry name" value="DUF2783"/>
</dbReference>
<evidence type="ECO:0000313" key="2">
    <source>
        <dbReference type="Proteomes" id="UP001379945"/>
    </source>
</evidence>
<accession>A0ABU9C1T3</accession>
<proteinExistence type="predicted"/>
<reference evidence="1 2" key="1">
    <citation type="submission" date="2024-04" db="EMBL/GenBank/DDBJ databases">
        <title>Novel species of the genus Ideonella isolated from streams.</title>
        <authorList>
            <person name="Lu H."/>
        </authorList>
    </citation>
    <scope>NUCLEOTIDE SEQUENCE [LARGE SCALE GENOMIC DNA]</scope>
    <source>
        <strain evidence="1 2">LYT19W</strain>
    </source>
</reference>
<name>A0ABU9C1T3_9BURK</name>